<dbReference type="Proteomes" id="UP000663836">
    <property type="component" value="Unassembled WGS sequence"/>
</dbReference>
<dbReference type="AlphaFoldDB" id="A0A820EUP2"/>
<sequence length="104" mass="11978">LVSFPQPKKHWIIKTSLINIDLLSSLSVQGGNIKAYDERKKLMVLKTGNHQEMKEVSNRFSKDSGGEEIVIPQHECEYQFLHGSHQSIVDRDMDDNDEYTPLIH</sequence>
<proteinExistence type="predicted"/>
<name>A0A820EUP2_9BILA</name>
<comment type="caution">
    <text evidence="1">The sequence shown here is derived from an EMBL/GenBank/DDBJ whole genome shotgun (WGS) entry which is preliminary data.</text>
</comment>
<protein>
    <submittedName>
        <fullName evidence="1">Uncharacterized protein</fullName>
    </submittedName>
</protein>
<evidence type="ECO:0000313" key="2">
    <source>
        <dbReference type="Proteomes" id="UP000663836"/>
    </source>
</evidence>
<accession>A0A820EUP2</accession>
<organism evidence="1 2">
    <name type="scientific">Rotaria sordida</name>
    <dbReference type="NCBI Taxonomy" id="392033"/>
    <lineage>
        <taxon>Eukaryota</taxon>
        <taxon>Metazoa</taxon>
        <taxon>Spiralia</taxon>
        <taxon>Gnathifera</taxon>
        <taxon>Rotifera</taxon>
        <taxon>Eurotatoria</taxon>
        <taxon>Bdelloidea</taxon>
        <taxon>Philodinida</taxon>
        <taxon>Philodinidae</taxon>
        <taxon>Rotaria</taxon>
    </lineage>
</organism>
<evidence type="ECO:0000313" key="1">
    <source>
        <dbReference type="EMBL" id="CAF4253996.1"/>
    </source>
</evidence>
<reference evidence="1" key="1">
    <citation type="submission" date="2021-02" db="EMBL/GenBank/DDBJ databases">
        <authorList>
            <person name="Nowell W R."/>
        </authorList>
    </citation>
    <scope>NUCLEOTIDE SEQUENCE</scope>
</reference>
<dbReference type="EMBL" id="CAJOBD010023067">
    <property type="protein sequence ID" value="CAF4253996.1"/>
    <property type="molecule type" value="Genomic_DNA"/>
</dbReference>
<feature type="non-terminal residue" evidence="1">
    <location>
        <position position="1"/>
    </location>
</feature>
<gene>
    <name evidence="1" type="ORF">JBS370_LOCUS38825</name>
</gene>